<sequence length="142" mass="14882">MRRRTDRGQVGVMIIGFFALASILMAVVVDVSSAYLRRTAMNNIADGAALAAADAVQGEQVYASGLGEEAPIDAVVAGEYVSAYLADCGAIADYPGLRWRVEQDGDQIRVRVSAPLDLPLRVAGWGDGVTVAGEASVLVRVS</sequence>
<keyword evidence="4" id="KW-1185">Reference proteome</keyword>
<evidence type="ECO:0000256" key="1">
    <source>
        <dbReference type="SAM" id="Phobius"/>
    </source>
</evidence>
<proteinExistence type="predicted"/>
<gene>
    <name evidence="3" type="ORF">L0C25_16200</name>
</gene>
<feature type="domain" description="Putative Flp pilus-assembly TadG-like N-terminal" evidence="2">
    <location>
        <begin position="8"/>
        <end position="55"/>
    </location>
</feature>
<dbReference type="AlphaFoldDB" id="A0AA46YK27"/>
<dbReference type="Proteomes" id="UP001164390">
    <property type="component" value="Chromosome"/>
</dbReference>
<dbReference type="Pfam" id="PF13400">
    <property type="entry name" value="Tad"/>
    <property type="match status" value="1"/>
</dbReference>
<evidence type="ECO:0000313" key="3">
    <source>
        <dbReference type="EMBL" id="UYM04076.1"/>
    </source>
</evidence>
<evidence type="ECO:0000313" key="4">
    <source>
        <dbReference type="Proteomes" id="UP001164390"/>
    </source>
</evidence>
<reference evidence="3" key="1">
    <citation type="submission" date="2022-01" db="EMBL/GenBank/DDBJ databases">
        <title>Nocardioidaceae gen. sp. A5X3R13.</title>
        <authorList>
            <person name="Lopez Marin M.A."/>
            <person name="Uhlik O."/>
        </authorList>
    </citation>
    <scope>NUCLEOTIDE SEQUENCE</scope>
    <source>
        <strain evidence="3">A5X3R13</strain>
    </source>
</reference>
<dbReference type="KEGG" id="sgrg:L0C25_16200"/>
<name>A0AA46YK27_9ACTN</name>
<keyword evidence="1" id="KW-0812">Transmembrane</keyword>
<organism evidence="3 4">
    <name type="scientific">Solicola gregarius</name>
    <dbReference type="NCBI Taxonomy" id="2908642"/>
    <lineage>
        <taxon>Bacteria</taxon>
        <taxon>Bacillati</taxon>
        <taxon>Actinomycetota</taxon>
        <taxon>Actinomycetes</taxon>
        <taxon>Propionibacteriales</taxon>
        <taxon>Nocardioidaceae</taxon>
        <taxon>Solicola</taxon>
    </lineage>
</organism>
<dbReference type="EMBL" id="CP094970">
    <property type="protein sequence ID" value="UYM04076.1"/>
    <property type="molecule type" value="Genomic_DNA"/>
</dbReference>
<keyword evidence="1" id="KW-0472">Membrane</keyword>
<evidence type="ECO:0000259" key="2">
    <source>
        <dbReference type="Pfam" id="PF13400"/>
    </source>
</evidence>
<keyword evidence="1" id="KW-1133">Transmembrane helix</keyword>
<protein>
    <submittedName>
        <fullName evidence="3">Pilus assembly protein TadG-related protein</fullName>
    </submittedName>
</protein>
<dbReference type="InterPro" id="IPR028087">
    <property type="entry name" value="Tad_N"/>
</dbReference>
<feature type="transmembrane region" description="Helical" evidence="1">
    <location>
        <begin position="12"/>
        <end position="36"/>
    </location>
</feature>
<dbReference type="RefSeq" id="WP_271632729.1">
    <property type="nucleotide sequence ID" value="NZ_CP094970.1"/>
</dbReference>
<accession>A0AA46YK27</accession>